<feature type="compositionally biased region" description="Low complexity" evidence="1">
    <location>
        <begin position="254"/>
        <end position="264"/>
    </location>
</feature>
<dbReference type="AlphaFoldDB" id="A0A365GZD8"/>
<feature type="compositionally biased region" description="Acidic residues" evidence="1">
    <location>
        <begin position="178"/>
        <end position="199"/>
    </location>
</feature>
<comment type="caution">
    <text evidence="2">The sequence shown here is derived from an EMBL/GenBank/DDBJ whole genome shotgun (WGS) entry which is preliminary data.</text>
</comment>
<dbReference type="Proteomes" id="UP000251891">
    <property type="component" value="Unassembled WGS sequence"/>
</dbReference>
<feature type="compositionally biased region" description="Acidic residues" evidence="1">
    <location>
        <begin position="223"/>
        <end position="251"/>
    </location>
</feature>
<evidence type="ECO:0000256" key="1">
    <source>
        <dbReference type="SAM" id="MobiDB-lite"/>
    </source>
</evidence>
<proteinExistence type="predicted"/>
<dbReference type="EMBL" id="QLYX01000014">
    <property type="protein sequence ID" value="RAY12204.1"/>
    <property type="molecule type" value="Genomic_DNA"/>
</dbReference>
<gene>
    <name evidence="2" type="ORF">DPM19_26135</name>
</gene>
<feature type="region of interest" description="Disordered" evidence="1">
    <location>
        <begin position="375"/>
        <end position="416"/>
    </location>
</feature>
<feature type="compositionally biased region" description="Low complexity" evidence="1">
    <location>
        <begin position="61"/>
        <end position="76"/>
    </location>
</feature>
<reference evidence="2 3" key="1">
    <citation type="submission" date="2018-06" db="EMBL/GenBank/DDBJ databases">
        <title>Actinomadura craniellae sp. nov. isolated from marine sponge Craniella sp.</title>
        <authorList>
            <person name="Li L."/>
            <person name="Xu Q.H."/>
            <person name="Lin H.W."/>
            <person name="Lu Y.H."/>
        </authorList>
    </citation>
    <scope>NUCLEOTIDE SEQUENCE [LARGE SCALE GENOMIC DNA]</scope>
    <source>
        <strain evidence="2 3">LHW63021</strain>
    </source>
</reference>
<sequence length="578" mass="59436">MPTGPLPVITEEMTFAGLADPSVQDGWGEPDPEDLAGAERPDAFERAAEELFADAPEDLAETAATTGTADATSPAEDAPDPAEAEDTSARAGSEPDEGAEPEQAEVAQESEESAPEASESAPGEDEDRPAESGSGQREIAGGSEEGRPGEVAQEDDGSDPEASGSARSGDAGRPGEIAQEDAGSDPEASESVPGEDEDRPAESGSGQHEIAGGSEEGRPGEAAQEDAGSDPEASESVPGEDEDRPAEDGSEQDGIAAGGAARTGTSREDDEEDRPGETVGVDDGSGPETGEAARGDDEDRPEGVVSLRKSGKAAGDRTQALPRTDRTGRPAPPARRPRVGWVRDRSIVVAAGVATGVMLVGVAVSLVGARGDTAGGTPDAAGAEPPPPTAAATREPAPAPVPLVTRAPDERPLPVFRGRASPVRSRASTGGLSYPVLGGRWALGPDPRGVTAAFKPVPRTVVRAGSVTRGWAEYFLVPLPAALGRDVTGDTPGALARQVVRSRYPGRPALSQFARERLDGPVTGWVGAFRVRSGPVRGETVVVAVVERSRRPMVLYMTVPTPQRSVLPDVHRLLEGLR</sequence>
<evidence type="ECO:0000313" key="3">
    <source>
        <dbReference type="Proteomes" id="UP000251891"/>
    </source>
</evidence>
<feature type="region of interest" description="Disordered" evidence="1">
    <location>
        <begin position="18"/>
        <end position="338"/>
    </location>
</feature>
<protein>
    <submittedName>
        <fullName evidence="2">Uncharacterized protein</fullName>
    </submittedName>
</protein>
<feature type="compositionally biased region" description="Acidic residues" evidence="1">
    <location>
        <begin position="77"/>
        <end position="86"/>
    </location>
</feature>
<organism evidence="2 3">
    <name type="scientific">Actinomadura craniellae</name>
    <dbReference type="NCBI Taxonomy" id="2231787"/>
    <lineage>
        <taxon>Bacteria</taxon>
        <taxon>Bacillati</taxon>
        <taxon>Actinomycetota</taxon>
        <taxon>Actinomycetes</taxon>
        <taxon>Streptosporangiales</taxon>
        <taxon>Thermomonosporaceae</taxon>
        <taxon>Actinomadura</taxon>
    </lineage>
</organism>
<feature type="compositionally biased region" description="Basic and acidic residues" evidence="1">
    <location>
        <begin position="37"/>
        <end position="49"/>
    </location>
</feature>
<keyword evidence="3" id="KW-1185">Reference proteome</keyword>
<feature type="compositionally biased region" description="Acidic residues" evidence="1">
    <location>
        <begin position="51"/>
        <end position="60"/>
    </location>
</feature>
<feature type="compositionally biased region" description="Acidic residues" evidence="1">
    <location>
        <begin position="94"/>
        <end position="114"/>
    </location>
</feature>
<name>A0A365GZD8_9ACTN</name>
<evidence type="ECO:0000313" key="2">
    <source>
        <dbReference type="EMBL" id="RAY12204.1"/>
    </source>
</evidence>
<accession>A0A365GZD8</accession>